<accession>A0A9Q1CT23</accession>
<comment type="caution">
    <text evidence="2">The sequence shown here is derived from an EMBL/GenBank/DDBJ whole genome shotgun (WGS) entry which is preliminary data.</text>
</comment>
<keyword evidence="3" id="KW-1185">Reference proteome</keyword>
<organism evidence="2 3">
    <name type="scientific">Holothuria leucospilota</name>
    <name type="common">Black long sea cucumber</name>
    <name type="synonym">Mertensiothuria leucospilota</name>
    <dbReference type="NCBI Taxonomy" id="206669"/>
    <lineage>
        <taxon>Eukaryota</taxon>
        <taxon>Metazoa</taxon>
        <taxon>Echinodermata</taxon>
        <taxon>Eleutherozoa</taxon>
        <taxon>Echinozoa</taxon>
        <taxon>Holothuroidea</taxon>
        <taxon>Aspidochirotacea</taxon>
        <taxon>Aspidochirotida</taxon>
        <taxon>Holothuriidae</taxon>
        <taxon>Holothuria</taxon>
    </lineage>
</organism>
<dbReference type="InterPro" id="IPR046700">
    <property type="entry name" value="DUF6570"/>
</dbReference>
<dbReference type="Pfam" id="PF20209">
    <property type="entry name" value="DUF6570"/>
    <property type="match status" value="1"/>
</dbReference>
<evidence type="ECO:0000259" key="1">
    <source>
        <dbReference type="Pfam" id="PF20209"/>
    </source>
</evidence>
<gene>
    <name evidence="2" type="ORF">HOLleu_03469</name>
</gene>
<evidence type="ECO:0000313" key="2">
    <source>
        <dbReference type="EMBL" id="KAJ8050315.1"/>
    </source>
</evidence>
<reference evidence="2" key="1">
    <citation type="submission" date="2021-10" db="EMBL/GenBank/DDBJ databases">
        <title>Tropical sea cucumber genome reveals ecological adaptation and Cuvierian tubules defense mechanism.</title>
        <authorList>
            <person name="Chen T."/>
        </authorList>
    </citation>
    <scope>NUCLEOTIDE SEQUENCE</scope>
    <source>
        <strain evidence="2">Nanhai2018</strain>
        <tissue evidence="2">Muscle</tissue>
    </source>
</reference>
<dbReference type="OrthoDB" id="8123539at2759"/>
<dbReference type="EMBL" id="JAIZAY010000001">
    <property type="protein sequence ID" value="KAJ8050315.1"/>
    <property type="molecule type" value="Genomic_DNA"/>
</dbReference>
<proteinExistence type="predicted"/>
<feature type="domain" description="DUF6570" evidence="1">
    <location>
        <begin position="1"/>
        <end position="122"/>
    </location>
</feature>
<dbReference type="AlphaFoldDB" id="A0A9Q1CT23"/>
<name>A0A9Q1CT23_HOLLE</name>
<dbReference type="Proteomes" id="UP001152320">
    <property type="component" value="Chromosome 1"/>
</dbReference>
<evidence type="ECO:0000313" key="3">
    <source>
        <dbReference type="Proteomes" id="UP001152320"/>
    </source>
</evidence>
<sequence length="170" mass="19635">MPSQSQDNNLCMSQIPKELSKLHLLERHLITPTILFMKLLTLPKSFQKCVHGPVVCVSADIRKTVNMLPRPVTDSSLIQVKLKRKLDYRGHHIHQSVEPQKVMKALHYLHEHNPLFANINITDILNENTAYDQDVTTVCSTNFDIEEIKTQWYVMAKKNQLPTVKLKINQ</sequence>
<protein>
    <recommendedName>
        <fullName evidence="1">DUF6570 domain-containing protein</fullName>
    </recommendedName>
</protein>